<evidence type="ECO:0000313" key="1">
    <source>
        <dbReference type="EMBL" id="QEE18738.1"/>
    </source>
</evidence>
<dbReference type="GO" id="GO:0008168">
    <property type="term" value="F:methyltransferase activity"/>
    <property type="evidence" value="ECO:0007669"/>
    <property type="project" value="UniProtKB-KW"/>
</dbReference>
<keyword evidence="1" id="KW-0808">Transferase</keyword>
<keyword evidence="1" id="KW-0489">Methyltransferase</keyword>
<keyword evidence="2" id="KW-1185">Reference proteome</keyword>
<dbReference type="Proteomes" id="UP000321062">
    <property type="component" value="Chromosome"/>
</dbReference>
<dbReference type="EMBL" id="CP041690">
    <property type="protein sequence ID" value="QEE18738.1"/>
    <property type="molecule type" value="Genomic_DNA"/>
</dbReference>
<organism evidence="1 2">
    <name type="scientific">Paradevosia tibetensis</name>
    <dbReference type="NCBI Taxonomy" id="1447062"/>
    <lineage>
        <taxon>Bacteria</taxon>
        <taxon>Pseudomonadati</taxon>
        <taxon>Pseudomonadota</taxon>
        <taxon>Alphaproteobacteria</taxon>
        <taxon>Hyphomicrobiales</taxon>
        <taxon>Devosiaceae</taxon>
        <taxon>Paradevosia</taxon>
    </lineage>
</organism>
<dbReference type="SUPFAM" id="SSF53335">
    <property type="entry name" value="S-adenosyl-L-methionine-dependent methyltransferases"/>
    <property type="match status" value="1"/>
</dbReference>
<name>A0A5B9DJ13_9HYPH</name>
<dbReference type="GO" id="GO:0032259">
    <property type="term" value="P:methylation"/>
    <property type="evidence" value="ECO:0007669"/>
    <property type="project" value="UniProtKB-KW"/>
</dbReference>
<sequence length="281" mass="31876">MIMDSDFRDPPFLESERDGLTEYLHRLYSGAFTEEAIRAHLANYVGYSFAGYVVQVLLARLPASAKVLDIGCGFGSTVVAGREAGFDVTGVEIAPFEVEFARRRLERVRPQDDPEAVFIMGDATKLDVPQNSLDAVAFWNVLEHIESCDDMLETAFRILRPGGMVLIECPNYAAKRLEAHYHVPWKPELRHDRKKAAEYLRSLGRDSRYFETSVFCRTNWEVLGSLRRRGFELQELGTGLSMALRPGNLANMMRYWPRFVDFYNPGRPSVILSARKPVGST</sequence>
<dbReference type="Gene3D" id="3.40.50.150">
    <property type="entry name" value="Vaccinia Virus protein VP39"/>
    <property type="match status" value="1"/>
</dbReference>
<dbReference type="Pfam" id="PF13489">
    <property type="entry name" value="Methyltransf_23"/>
    <property type="match status" value="1"/>
</dbReference>
<dbReference type="AlphaFoldDB" id="A0A5B9DJ13"/>
<reference evidence="1 2" key="1">
    <citation type="journal article" date="2015" name="Int. J. Syst. Evol. Microbiol.">
        <title>Youhaiella tibetensis gen. nov., sp. nov., isolated from subsurface sediment.</title>
        <authorList>
            <person name="Wang Y.X."/>
            <person name="Huang F.Q."/>
            <person name="Nogi Y."/>
            <person name="Pang S.J."/>
            <person name="Wang P.K."/>
            <person name="Lv J."/>
        </authorList>
    </citation>
    <scope>NUCLEOTIDE SEQUENCE [LARGE SCALE GENOMIC DNA]</scope>
    <source>
        <strain evidence="2">fig4</strain>
    </source>
</reference>
<dbReference type="KEGG" id="yti:FNA67_00420"/>
<dbReference type="RefSeq" id="WP_147654682.1">
    <property type="nucleotide sequence ID" value="NZ_BMFM01000001.1"/>
</dbReference>
<evidence type="ECO:0000313" key="2">
    <source>
        <dbReference type="Proteomes" id="UP000321062"/>
    </source>
</evidence>
<accession>A0A5B9DJ13</accession>
<gene>
    <name evidence="1" type="ORF">FNA67_00420</name>
</gene>
<dbReference type="OrthoDB" id="9801609at2"/>
<dbReference type="CDD" id="cd02440">
    <property type="entry name" value="AdoMet_MTases"/>
    <property type="match status" value="1"/>
</dbReference>
<dbReference type="PANTHER" id="PTHR43861">
    <property type="entry name" value="TRANS-ACONITATE 2-METHYLTRANSFERASE-RELATED"/>
    <property type="match status" value="1"/>
</dbReference>
<dbReference type="InterPro" id="IPR029063">
    <property type="entry name" value="SAM-dependent_MTases_sf"/>
</dbReference>
<protein>
    <submittedName>
        <fullName evidence="1">Class I SAM-dependent methyltransferase</fullName>
    </submittedName>
</protein>
<proteinExistence type="predicted"/>